<evidence type="ECO:0000313" key="2">
    <source>
        <dbReference type="EMBL" id="KAK5842621.1"/>
    </source>
</evidence>
<dbReference type="EMBL" id="JARKNE010000002">
    <property type="protein sequence ID" value="KAK5842621.1"/>
    <property type="molecule type" value="Genomic_DNA"/>
</dbReference>
<dbReference type="InterPro" id="IPR040256">
    <property type="entry name" value="At4g02000-like"/>
</dbReference>
<feature type="domain" description="DUF4283" evidence="1">
    <location>
        <begin position="1"/>
        <end position="62"/>
    </location>
</feature>
<keyword evidence="3" id="KW-1185">Reference proteome</keyword>
<sequence>MKSTLANIWHPHGGVTISDLRVKRLMFKFYYEIDFDRFLEGSPWTFIGHLLVFYSLRKGEDPMVVPLIFVDFWVQIHDLPFGLISEVMGRQFGIFIGTFLEYDMKAMGRVFGVI</sequence>
<evidence type="ECO:0000313" key="3">
    <source>
        <dbReference type="Proteomes" id="UP001358586"/>
    </source>
</evidence>
<accession>A0ABR0QTG7</accession>
<name>A0ABR0QTG7_GOSAR</name>
<dbReference type="PANTHER" id="PTHR31286">
    <property type="entry name" value="GLYCINE-RICH CELL WALL STRUCTURAL PROTEIN 1.8-LIKE"/>
    <property type="match status" value="1"/>
</dbReference>
<dbReference type="Pfam" id="PF14111">
    <property type="entry name" value="DUF4283"/>
    <property type="match status" value="1"/>
</dbReference>
<gene>
    <name evidence="2" type="ORF">PVK06_004998</name>
</gene>
<reference evidence="2 3" key="1">
    <citation type="submission" date="2023-03" db="EMBL/GenBank/DDBJ databases">
        <title>WGS of Gossypium arboreum.</title>
        <authorList>
            <person name="Yu D."/>
        </authorList>
    </citation>
    <scope>NUCLEOTIDE SEQUENCE [LARGE SCALE GENOMIC DNA]</scope>
    <source>
        <tissue evidence="2">Leaf</tissue>
    </source>
</reference>
<comment type="caution">
    <text evidence="2">The sequence shown here is derived from an EMBL/GenBank/DDBJ whole genome shotgun (WGS) entry which is preliminary data.</text>
</comment>
<evidence type="ECO:0000259" key="1">
    <source>
        <dbReference type="Pfam" id="PF14111"/>
    </source>
</evidence>
<proteinExistence type="predicted"/>
<protein>
    <recommendedName>
        <fullName evidence="1">DUF4283 domain-containing protein</fullName>
    </recommendedName>
</protein>
<dbReference type="InterPro" id="IPR025558">
    <property type="entry name" value="DUF4283"/>
</dbReference>
<dbReference type="PANTHER" id="PTHR31286:SF153">
    <property type="entry name" value="DUF4283 DOMAIN PROTEIN"/>
    <property type="match status" value="1"/>
</dbReference>
<organism evidence="2 3">
    <name type="scientific">Gossypium arboreum</name>
    <name type="common">Tree cotton</name>
    <name type="synonym">Gossypium nanking</name>
    <dbReference type="NCBI Taxonomy" id="29729"/>
    <lineage>
        <taxon>Eukaryota</taxon>
        <taxon>Viridiplantae</taxon>
        <taxon>Streptophyta</taxon>
        <taxon>Embryophyta</taxon>
        <taxon>Tracheophyta</taxon>
        <taxon>Spermatophyta</taxon>
        <taxon>Magnoliopsida</taxon>
        <taxon>eudicotyledons</taxon>
        <taxon>Gunneridae</taxon>
        <taxon>Pentapetalae</taxon>
        <taxon>rosids</taxon>
        <taxon>malvids</taxon>
        <taxon>Malvales</taxon>
        <taxon>Malvaceae</taxon>
        <taxon>Malvoideae</taxon>
        <taxon>Gossypium</taxon>
    </lineage>
</organism>
<dbReference type="Proteomes" id="UP001358586">
    <property type="component" value="Chromosome 2"/>
</dbReference>